<comment type="caution">
    <text evidence="4">The sequence shown here is derived from an EMBL/GenBank/DDBJ whole genome shotgun (WGS) entry which is preliminary data.</text>
</comment>
<dbReference type="InterPro" id="IPR008331">
    <property type="entry name" value="Ferritin_DPS_dom"/>
</dbReference>
<dbReference type="SUPFAM" id="SSF47240">
    <property type="entry name" value="Ferritin-like"/>
    <property type="match status" value="1"/>
</dbReference>
<dbReference type="PIRSF" id="PIRSF005900">
    <property type="entry name" value="Dps"/>
    <property type="match status" value="1"/>
</dbReference>
<dbReference type="OrthoDB" id="9797023at2"/>
<gene>
    <name evidence="4" type="ORF">BOO71_0003559</name>
</gene>
<evidence type="ECO:0000256" key="2">
    <source>
        <dbReference type="RuleBase" id="RU003875"/>
    </source>
</evidence>
<reference evidence="4 5" key="1">
    <citation type="submission" date="2017-01" db="EMBL/GenBank/DDBJ databases">
        <title>Genome Analysis of Deinococcus marmoris KOPRI26562.</title>
        <authorList>
            <person name="Kim J.H."/>
            <person name="Oh H.-M."/>
        </authorList>
    </citation>
    <scope>NUCLEOTIDE SEQUENCE [LARGE SCALE GENOMIC DNA]</scope>
    <source>
        <strain evidence="4 5">KOPRI26562</strain>
    </source>
</reference>
<proteinExistence type="inferred from homology"/>
<dbReference type="CDD" id="cd01043">
    <property type="entry name" value="DPS"/>
    <property type="match status" value="1"/>
</dbReference>
<dbReference type="STRING" id="249408.BOO71_0003559"/>
<dbReference type="PANTHER" id="PTHR42932:SF3">
    <property type="entry name" value="DNA PROTECTION DURING STARVATION PROTEIN"/>
    <property type="match status" value="1"/>
</dbReference>
<evidence type="ECO:0000313" key="5">
    <source>
        <dbReference type="Proteomes" id="UP000186607"/>
    </source>
</evidence>
<evidence type="ECO:0000259" key="3">
    <source>
        <dbReference type="Pfam" id="PF00210"/>
    </source>
</evidence>
<feature type="domain" description="Ferritin/DPS" evidence="3">
    <location>
        <begin position="30"/>
        <end position="164"/>
    </location>
</feature>
<dbReference type="GO" id="GO:0003677">
    <property type="term" value="F:DNA binding"/>
    <property type="evidence" value="ECO:0007669"/>
    <property type="project" value="UniProtKB-KW"/>
</dbReference>
<evidence type="ECO:0000256" key="1">
    <source>
        <dbReference type="ARBA" id="ARBA00009497"/>
    </source>
</evidence>
<evidence type="ECO:0000313" key="4">
    <source>
        <dbReference type="EMBL" id="OLV19161.1"/>
    </source>
</evidence>
<dbReference type="AlphaFoldDB" id="A0A1U7P1X0"/>
<name>A0A1U7P1X0_9DEIO</name>
<accession>A0A1U7P1X0</accession>
<keyword evidence="5" id="KW-1185">Reference proteome</keyword>
<dbReference type="InterPro" id="IPR002177">
    <property type="entry name" value="DPS_DNA-bd"/>
</dbReference>
<protein>
    <submittedName>
        <fullName evidence="4">Non-specific DNA-binding protein Dps / Iron-binding ferritin-like antioxidant protein / Ferroxidase</fullName>
    </submittedName>
</protein>
<dbReference type="InterPro" id="IPR009078">
    <property type="entry name" value="Ferritin-like_SF"/>
</dbReference>
<sequence length="174" mass="19252">MSLTTAPLTVPRPLATPSDLTAEGVAQITAALNALAADAVGLYLKTKNYHWHLSGPHFRDYHLMFDGQAGQLLASVDVLAERVRRLGGTTLRSTGHVLRLQRVTDDDEDFVTAPDMLVRLLAENGAMAARQRDAHEICDQQRDYASASLLEVFIDETERRSWFLFEAMQGDAGR</sequence>
<dbReference type="PRINTS" id="PR01346">
    <property type="entry name" value="HELNAPAPROT"/>
</dbReference>
<dbReference type="RefSeq" id="WP_075831075.1">
    <property type="nucleotide sequence ID" value="NZ_MSTI01000040.1"/>
</dbReference>
<comment type="similarity">
    <text evidence="1 2">Belongs to the Dps family.</text>
</comment>
<dbReference type="PANTHER" id="PTHR42932">
    <property type="entry name" value="GENERAL STRESS PROTEIN 20U"/>
    <property type="match status" value="1"/>
</dbReference>
<dbReference type="EMBL" id="MSTI01000040">
    <property type="protein sequence ID" value="OLV19161.1"/>
    <property type="molecule type" value="Genomic_DNA"/>
</dbReference>
<dbReference type="Proteomes" id="UP000186607">
    <property type="component" value="Unassembled WGS sequence"/>
</dbReference>
<dbReference type="Pfam" id="PF00210">
    <property type="entry name" value="Ferritin"/>
    <property type="match status" value="1"/>
</dbReference>
<dbReference type="Gene3D" id="1.20.1260.10">
    <property type="match status" value="1"/>
</dbReference>
<dbReference type="GO" id="GO:0008199">
    <property type="term" value="F:ferric iron binding"/>
    <property type="evidence" value="ECO:0007669"/>
    <property type="project" value="InterPro"/>
</dbReference>
<dbReference type="InterPro" id="IPR012347">
    <property type="entry name" value="Ferritin-like"/>
</dbReference>
<keyword evidence="4" id="KW-0238">DNA-binding</keyword>
<organism evidence="4 5">
    <name type="scientific">Deinococcus marmoris</name>
    <dbReference type="NCBI Taxonomy" id="249408"/>
    <lineage>
        <taxon>Bacteria</taxon>
        <taxon>Thermotogati</taxon>
        <taxon>Deinococcota</taxon>
        <taxon>Deinococci</taxon>
        <taxon>Deinococcales</taxon>
        <taxon>Deinococcaceae</taxon>
        <taxon>Deinococcus</taxon>
    </lineage>
</organism>